<dbReference type="RefSeq" id="WP_183597456.1">
    <property type="nucleotide sequence ID" value="NZ_JACHXK010000002.1"/>
</dbReference>
<dbReference type="SUPFAM" id="SSF46458">
    <property type="entry name" value="Globin-like"/>
    <property type="match status" value="1"/>
</dbReference>
<dbReference type="CDD" id="cd01068">
    <property type="entry name" value="globin_sensor"/>
    <property type="match status" value="1"/>
</dbReference>
<dbReference type="SMART" id="SM00283">
    <property type="entry name" value="MA"/>
    <property type="match status" value="1"/>
</dbReference>
<evidence type="ECO:0000256" key="2">
    <source>
        <dbReference type="PROSITE-ProRule" id="PRU00284"/>
    </source>
</evidence>
<dbReference type="InterPro" id="IPR004089">
    <property type="entry name" value="MCPsignal_dom"/>
</dbReference>
<dbReference type="PROSITE" id="PS50111">
    <property type="entry name" value="CHEMOTAXIS_TRANSDUC_2"/>
    <property type="match status" value="1"/>
</dbReference>
<evidence type="ECO:0000259" key="3">
    <source>
        <dbReference type="PROSITE" id="PS50111"/>
    </source>
</evidence>
<evidence type="ECO:0000313" key="4">
    <source>
        <dbReference type="EMBL" id="MBB3108855.1"/>
    </source>
</evidence>
<reference evidence="4 5" key="1">
    <citation type="submission" date="2020-08" db="EMBL/GenBank/DDBJ databases">
        <title>Genomic Encyclopedia of Type Strains, Phase III (KMG-III): the genomes of soil and plant-associated and newly described type strains.</title>
        <authorList>
            <person name="Whitman W."/>
        </authorList>
    </citation>
    <scope>NUCLEOTIDE SEQUENCE [LARGE SCALE GENOMIC DNA]</scope>
    <source>
        <strain evidence="4 5">CECT 5862</strain>
    </source>
</reference>
<dbReference type="InterPro" id="IPR039379">
    <property type="entry name" value="Protoglobin_sensor_dom"/>
</dbReference>
<dbReference type="PANTHER" id="PTHR32089">
    <property type="entry name" value="METHYL-ACCEPTING CHEMOTAXIS PROTEIN MCPB"/>
    <property type="match status" value="1"/>
</dbReference>
<organism evidence="4 5">
    <name type="scientific">Paenibacillus phyllosphaerae</name>
    <dbReference type="NCBI Taxonomy" id="274593"/>
    <lineage>
        <taxon>Bacteria</taxon>
        <taxon>Bacillati</taxon>
        <taxon>Bacillota</taxon>
        <taxon>Bacilli</taxon>
        <taxon>Bacillales</taxon>
        <taxon>Paenibacillaceae</taxon>
        <taxon>Paenibacillus</taxon>
    </lineage>
</organism>
<feature type="domain" description="Methyl-accepting transducer" evidence="3">
    <location>
        <begin position="203"/>
        <end position="438"/>
    </location>
</feature>
<dbReference type="EMBL" id="JACHXK010000002">
    <property type="protein sequence ID" value="MBB3108855.1"/>
    <property type="molecule type" value="Genomic_DNA"/>
</dbReference>
<evidence type="ECO:0000313" key="5">
    <source>
        <dbReference type="Proteomes" id="UP000570361"/>
    </source>
</evidence>
<name>A0A7W5AU78_9BACL</name>
<keyword evidence="1 2" id="KW-0807">Transducer</keyword>
<dbReference type="GO" id="GO:0019825">
    <property type="term" value="F:oxygen binding"/>
    <property type="evidence" value="ECO:0007669"/>
    <property type="project" value="InterPro"/>
</dbReference>
<gene>
    <name evidence="4" type="ORF">FHS18_000907</name>
</gene>
<dbReference type="GO" id="GO:0020037">
    <property type="term" value="F:heme binding"/>
    <property type="evidence" value="ECO:0007669"/>
    <property type="project" value="InterPro"/>
</dbReference>
<dbReference type="SUPFAM" id="SSF58104">
    <property type="entry name" value="Methyl-accepting chemotaxis protein (MCP) signaling domain"/>
    <property type="match status" value="1"/>
</dbReference>
<dbReference type="InterPro" id="IPR012292">
    <property type="entry name" value="Globin/Proto"/>
</dbReference>
<dbReference type="Proteomes" id="UP000570361">
    <property type="component" value="Unassembled WGS sequence"/>
</dbReference>
<dbReference type="Gene3D" id="1.10.287.950">
    <property type="entry name" value="Methyl-accepting chemotaxis protein"/>
    <property type="match status" value="1"/>
</dbReference>
<dbReference type="Gene3D" id="1.10.490.10">
    <property type="entry name" value="Globins"/>
    <property type="match status" value="1"/>
</dbReference>
<dbReference type="InterPro" id="IPR044398">
    <property type="entry name" value="Globin-sensor_dom"/>
</dbReference>
<proteinExistence type="predicted"/>
<comment type="caution">
    <text evidence="4">The sequence shown here is derived from an EMBL/GenBank/DDBJ whole genome shotgun (WGS) entry which is preliminary data.</text>
</comment>
<sequence length="438" mass="48797">MSKCPFSFGLSRERKKAPAYLDKLHEIEVTMRLDDPELAKQLGMIELTEEEVRIGKRLQPLIQANIGQIVDSFYGAVLKVESLKQLIQTHSTVERLKQTLEQHLIEMFDGRIDEQFLAKRMRVSLVHSRIGLDSKWYLGAFQNLLNTLLTIVNEQVERRDESLRISRVVTKILNFEQQIVLDAYEKENLRQKEIEYQKKEQLVHQMIATSTEVAALAEETSAAVAELIASSHDVSGMVQRSAVNSRETRMIAEEGEQRMQQLVGSIESIDSSTGEMARVVTRLGDSASQITKVVHIVKDIAEQTNLLALNSAIEAARAGEHGRGFTVVSSEVKKLAEQTKQSLEQIQGLIDQTNQYSAHVEDAIHSVQTLVTNGLTASATTREAFNHIMLSLGANMDEAVLVEKEIRGLVHVIQEIGQATGKVAVSTETLSDTASSVR</sequence>
<accession>A0A7W5AU78</accession>
<keyword evidence="5" id="KW-1185">Reference proteome</keyword>
<dbReference type="GO" id="GO:0016020">
    <property type="term" value="C:membrane"/>
    <property type="evidence" value="ECO:0007669"/>
    <property type="project" value="InterPro"/>
</dbReference>
<dbReference type="PANTHER" id="PTHR32089:SF112">
    <property type="entry name" value="LYSOZYME-LIKE PROTEIN-RELATED"/>
    <property type="match status" value="1"/>
</dbReference>
<dbReference type="Pfam" id="PF00015">
    <property type="entry name" value="MCPsignal"/>
    <property type="match status" value="1"/>
</dbReference>
<dbReference type="InterPro" id="IPR009050">
    <property type="entry name" value="Globin-like_sf"/>
</dbReference>
<dbReference type="GO" id="GO:0007165">
    <property type="term" value="P:signal transduction"/>
    <property type="evidence" value="ECO:0007669"/>
    <property type="project" value="UniProtKB-KW"/>
</dbReference>
<dbReference type="Pfam" id="PF11563">
    <property type="entry name" value="Protoglobin"/>
    <property type="match status" value="1"/>
</dbReference>
<dbReference type="AlphaFoldDB" id="A0A7W5AU78"/>
<protein>
    <submittedName>
        <fullName evidence="4">Heme-based aerotactic transducer</fullName>
    </submittedName>
</protein>
<evidence type="ECO:0000256" key="1">
    <source>
        <dbReference type="ARBA" id="ARBA00023224"/>
    </source>
</evidence>